<dbReference type="EMBL" id="KZ772856">
    <property type="protein sequence ID" value="PTQ27673.1"/>
    <property type="molecule type" value="Genomic_DNA"/>
</dbReference>
<dbReference type="Proteomes" id="UP000244005">
    <property type="component" value="Unassembled WGS sequence"/>
</dbReference>
<accession>A0A2R6W1E2</accession>
<evidence type="ECO:0000313" key="2">
    <source>
        <dbReference type="EMBL" id="PTQ27673.1"/>
    </source>
</evidence>
<dbReference type="AlphaFoldDB" id="A0A2R6W1E2"/>
<proteinExistence type="predicted"/>
<sequence length="177" mass="19773">MRELFLSYLRSTYTLESDVLLDPVYFVRLQAGLSCGIHEVVYRRDRRDQEHRKQYSNSRWSERRPGNANGDASEQRGLCLGQKNSEADTQKSGKLLSLSARHYRPHRYLLGSRLDRTDVVGCRPVSSNAGLSHPHASCSASITKSVTGSCLASCEYSIIFRRIRSTHALSAIPATAG</sequence>
<protein>
    <submittedName>
        <fullName evidence="2">Uncharacterized protein</fullName>
    </submittedName>
</protein>
<evidence type="ECO:0000313" key="3">
    <source>
        <dbReference type="Proteomes" id="UP000244005"/>
    </source>
</evidence>
<evidence type="ECO:0000256" key="1">
    <source>
        <dbReference type="SAM" id="MobiDB-lite"/>
    </source>
</evidence>
<name>A0A2R6W1E2_MARPO</name>
<organism evidence="2 3">
    <name type="scientific">Marchantia polymorpha</name>
    <name type="common">Common liverwort</name>
    <name type="synonym">Marchantia aquatica</name>
    <dbReference type="NCBI Taxonomy" id="3197"/>
    <lineage>
        <taxon>Eukaryota</taxon>
        <taxon>Viridiplantae</taxon>
        <taxon>Streptophyta</taxon>
        <taxon>Embryophyta</taxon>
        <taxon>Marchantiophyta</taxon>
        <taxon>Marchantiopsida</taxon>
        <taxon>Marchantiidae</taxon>
        <taxon>Marchantiales</taxon>
        <taxon>Marchantiaceae</taxon>
        <taxon>Marchantia</taxon>
    </lineage>
</organism>
<keyword evidence="3" id="KW-1185">Reference proteome</keyword>
<gene>
    <name evidence="2" type="ORF">MARPO_0188s0018</name>
</gene>
<feature type="region of interest" description="Disordered" evidence="1">
    <location>
        <begin position="47"/>
        <end position="75"/>
    </location>
</feature>
<reference evidence="3" key="1">
    <citation type="journal article" date="2017" name="Cell">
        <title>Insights into land plant evolution garnered from the Marchantia polymorpha genome.</title>
        <authorList>
            <person name="Bowman J.L."/>
            <person name="Kohchi T."/>
            <person name="Yamato K.T."/>
            <person name="Jenkins J."/>
            <person name="Shu S."/>
            <person name="Ishizaki K."/>
            <person name="Yamaoka S."/>
            <person name="Nishihama R."/>
            <person name="Nakamura Y."/>
            <person name="Berger F."/>
            <person name="Adam C."/>
            <person name="Aki S.S."/>
            <person name="Althoff F."/>
            <person name="Araki T."/>
            <person name="Arteaga-Vazquez M.A."/>
            <person name="Balasubrmanian S."/>
            <person name="Barry K."/>
            <person name="Bauer D."/>
            <person name="Boehm C.R."/>
            <person name="Briginshaw L."/>
            <person name="Caballero-Perez J."/>
            <person name="Catarino B."/>
            <person name="Chen F."/>
            <person name="Chiyoda S."/>
            <person name="Chovatia M."/>
            <person name="Davies K.M."/>
            <person name="Delmans M."/>
            <person name="Demura T."/>
            <person name="Dierschke T."/>
            <person name="Dolan L."/>
            <person name="Dorantes-Acosta A.E."/>
            <person name="Eklund D.M."/>
            <person name="Florent S.N."/>
            <person name="Flores-Sandoval E."/>
            <person name="Fujiyama A."/>
            <person name="Fukuzawa H."/>
            <person name="Galik B."/>
            <person name="Grimanelli D."/>
            <person name="Grimwood J."/>
            <person name="Grossniklaus U."/>
            <person name="Hamada T."/>
            <person name="Haseloff J."/>
            <person name="Hetherington A.J."/>
            <person name="Higo A."/>
            <person name="Hirakawa Y."/>
            <person name="Hundley H.N."/>
            <person name="Ikeda Y."/>
            <person name="Inoue K."/>
            <person name="Inoue S.I."/>
            <person name="Ishida S."/>
            <person name="Jia Q."/>
            <person name="Kakita M."/>
            <person name="Kanazawa T."/>
            <person name="Kawai Y."/>
            <person name="Kawashima T."/>
            <person name="Kennedy M."/>
            <person name="Kinose K."/>
            <person name="Kinoshita T."/>
            <person name="Kohara Y."/>
            <person name="Koide E."/>
            <person name="Komatsu K."/>
            <person name="Kopischke S."/>
            <person name="Kubo M."/>
            <person name="Kyozuka J."/>
            <person name="Lagercrantz U."/>
            <person name="Lin S.S."/>
            <person name="Lindquist E."/>
            <person name="Lipzen A.M."/>
            <person name="Lu C.W."/>
            <person name="De Luna E."/>
            <person name="Martienssen R.A."/>
            <person name="Minamino N."/>
            <person name="Mizutani M."/>
            <person name="Mizutani M."/>
            <person name="Mochizuki N."/>
            <person name="Monte I."/>
            <person name="Mosher R."/>
            <person name="Nagasaki H."/>
            <person name="Nakagami H."/>
            <person name="Naramoto S."/>
            <person name="Nishitani K."/>
            <person name="Ohtani M."/>
            <person name="Okamoto T."/>
            <person name="Okumura M."/>
            <person name="Phillips J."/>
            <person name="Pollak B."/>
            <person name="Reinders A."/>
            <person name="Rovekamp M."/>
            <person name="Sano R."/>
            <person name="Sawa S."/>
            <person name="Schmid M.W."/>
            <person name="Shirakawa M."/>
            <person name="Solano R."/>
            <person name="Spunde A."/>
            <person name="Suetsugu N."/>
            <person name="Sugano S."/>
            <person name="Sugiyama A."/>
            <person name="Sun R."/>
            <person name="Suzuki Y."/>
            <person name="Takenaka M."/>
            <person name="Takezawa D."/>
            <person name="Tomogane H."/>
            <person name="Tsuzuki M."/>
            <person name="Ueda T."/>
            <person name="Umeda M."/>
            <person name="Ward J.M."/>
            <person name="Watanabe Y."/>
            <person name="Yazaki K."/>
            <person name="Yokoyama R."/>
            <person name="Yoshitake Y."/>
            <person name="Yotsui I."/>
            <person name="Zachgo S."/>
            <person name="Schmutz J."/>
        </authorList>
    </citation>
    <scope>NUCLEOTIDE SEQUENCE [LARGE SCALE GENOMIC DNA]</scope>
    <source>
        <strain evidence="3">Tak-1</strain>
    </source>
</reference>